<reference evidence="1" key="1">
    <citation type="submission" date="2019-04" db="EMBL/GenBank/DDBJ databases">
        <title>Microbes associate with the intestines of laboratory mice.</title>
        <authorList>
            <person name="Navarre W."/>
            <person name="Wong E."/>
            <person name="Huang K."/>
            <person name="Tropini C."/>
            <person name="Ng K."/>
            <person name="Yu B."/>
        </authorList>
    </citation>
    <scope>NUCLEOTIDE SEQUENCE</scope>
    <source>
        <strain evidence="1">NM09_H32</strain>
    </source>
</reference>
<keyword evidence="2" id="KW-1185">Reference proteome</keyword>
<proteinExistence type="predicted"/>
<name>A0AC61R5U5_9FIRM</name>
<gene>
    <name evidence="1" type="ORF">E5336_10900</name>
</gene>
<comment type="caution">
    <text evidence="1">The sequence shown here is derived from an EMBL/GenBank/DDBJ whole genome shotgun (WGS) entry which is preliminary data.</text>
</comment>
<accession>A0AC61R5U5</accession>
<sequence length="564" mass="66772">MKFKDYPYEHLDEKELHARFEQIEAELKDAGDYKAFYEAFQKLDRLDRHIQTMSSLCNVRHTIDTKDEFYTKENDHYDHILPLVQNDMVQAVKTIWASPFFEELKKDVPETYFLQKEMDMKAFDEKIIEDMQEENKLASAYQALIASADVEFDGQHYSLAGLEVKMNDANRDVRKAATKAYWGWFEDHEKELGDLYDQMVKVRTKMARKLGFDNYIPLGYLRMKRLDYDQNDVANYRKQVFEDVVPFANKLYARQQKRLGYDDLHVWDEKIEFLTGNPKPKYDRPEMVKRALTMYKELDPETGKFFTFMTDHDLLDLDSYPGKAAGGYCTFFPDYESPFIFANFNQTSHDAEVLTHEAGHAFQVYCSKDIVPSDCVWPTLESCEIHSMSMEFFTYPWMKTFFEDDVNKYYFNHLSGAVKFLPYGVLVDHYQHEVYAHPEMTPEERMATWRTLEKQYLPHKNYDEIPVLERGGWWMRQLHIFMDPFYYIDYTLAQVCALQFWARIQAKDEQAFEDYKKICRLGGTLPFRGIVKEAGLKVPFDDGSLKEVMRKVDDWFASADESAF</sequence>
<evidence type="ECO:0000313" key="2">
    <source>
        <dbReference type="Proteomes" id="UP000308836"/>
    </source>
</evidence>
<dbReference type="Proteomes" id="UP000308836">
    <property type="component" value="Unassembled WGS sequence"/>
</dbReference>
<dbReference type="EMBL" id="SRYG01000027">
    <property type="protein sequence ID" value="TGY64948.1"/>
    <property type="molecule type" value="Genomic_DNA"/>
</dbReference>
<evidence type="ECO:0000313" key="1">
    <source>
        <dbReference type="EMBL" id="TGY64948.1"/>
    </source>
</evidence>
<protein>
    <submittedName>
        <fullName evidence="1">M3 family oligoendopeptidase</fullName>
    </submittedName>
</protein>
<organism evidence="1 2">
    <name type="scientific">Dubosiella muris</name>
    <dbReference type="NCBI Taxonomy" id="3038133"/>
    <lineage>
        <taxon>Bacteria</taxon>
        <taxon>Bacillati</taxon>
        <taxon>Bacillota</taxon>
        <taxon>Erysipelotrichia</taxon>
        <taxon>Erysipelotrichales</taxon>
        <taxon>Erysipelotrichaceae</taxon>
        <taxon>Dubosiella</taxon>
    </lineage>
</organism>